<organism evidence="2 3">
    <name type="scientific">Sphingobacterium allocomposti</name>
    <dbReference type="NCBI Taxonomy" id="415956"/>
    <lineage>
        <taxon>Bacteria</taxon>
        <taxon>Pseudomonadati</taxon>
        <taxon>Bacteroidota</taxon>
        <taxon>Sphingobacteriia</taxon>
        <taxon>Sphingobacteriales</taxon>
        <taxon>Sphingobacteriaceae</taxon>
        <taxon>Sphingobacterium</taxon>
    </lineage>
</organism>
<evidence type="ECO:0000259" key="1">
    <source>
        <dbReference type="PROSITE" id="PS51186"/>
    </source>
</evidence>
<dbReference type="PANTHER" id="PTHR43610">
    <property type="entry name" value="BLL6696 PROTEIN"/>
    <property type="match status" value="1"/>
</dbReference>
<proteinExistence type="predicted"/>
<dbReference type="SUPFAM" id="SSF55729">
    <property type="entry name" value="Acyl-CoA N-acyltransferases (Nat)"/>
    <property type="match status" value="1"/>
</dbReference>
<dbReference type="Gene3D" id="3.40.630.30">
    <property type="match status" value="1"/>
</dbReference>
<feature type="domain" description="N-acetyltransferase" evidence="1">
    <location>
        <begin position="11"/>
        <end position="165"/>
    </location>
</feature>
<evidence type="ECO:0000313" key="3">
    <source>
        <dbReference type="Proteomes" id="UP000325105"/>
    </source>
</evidence>
<keyword evidence="2" id="KW-0808">Transferase</keyword>
<name>A0A5S5DQ60_9SPHI</name>
<gene>
    <name evidence="2" type="ORF">BC792_10441</name>
</gene>
<dbReference type="PANTHER" id="PTHR43610:SF1">
    <property type="entry name" value="N-ACETYLTRANSFERASE DOMAIN-CONTAINING PROTEIN"/>
    <property type="match status" value="1"/>
</dbReference>
<dbReference type="Pfam" id="PF13302">
    <property type="entry name" value="Acetyltransf_3"/>
    <property type="match status" value="1"/>
</dbReference>
<dbReference type="InterPro" id="IPR000182">
    <property type="entry name" value="GNAT_dom"/>
</dbReference>
<dbReference type="GO" id="GO:0016747">
    <property type="term" value="F:acyltransferase activity, transferring groups other than amino-acyl groups"/>
    <property type="evidence" value="ECO:0007669"/>
    <property type="project" value="InterPro"/>
</dbReference>
<keyword evidence="3" id="KW-1185">Reference proteome</keyword>
<accession>A0A5S5DQ60</accession>
<dbReference type="RefSeq" id="WP_148907748.1">
    <property type="nucleotide sequence ID" value="NZ_VNHX01000004.1"/>
</dbReference>
<dbReference type="EMBL" id="VNHX01000004">
    <property type="protein sequence ID" value="TYP96819.1"/>
    <property type="molecule type" value="Genomic_DNA"/>
</dbReference>
<reference evidence="2 3" key="1">
    <citation type="submission" date="2019-07" db="EMBL/GenBank/DDBJ databases">
        <title>Genomic Encyclopedia of Archaeal and Bacterial Type Strains, Phase II (KMG-II): from individual species to whole genera.</title>
        <authorList>
            <person name="Goeker M."/>
        </authorList>
    </citation>
    <scope>NUCLEOTIDE SEQUENCE [LARGE SCALE GENOMIC DNA]</scope>
    <source>
        <strain evidence="2 3">DSM 18850</strain>
    </source>
</reference>
<dbReference type="PROSITE" id="PS51186">
    <property type="entry name" value="GNAT"/>
    <property type="match status" value="1"/>
</dbReference>
<sequence length="176" mass="20232">MEFKPLENSLFALSPLSVSDRDVLFEVARDKEIWRQHPDSDRYQPAGFSRYFDKLLQTDMPYLIIDKARHAIIGATSYYEYSARERQVAIGFTFLATAYWGGEANRAVKSLMIDHAFRFVDRIVFHVREKNFRSQGALAKIGAVRTKEYPAPACPGSLQLEYTIEKDRWPASDGTK</sequence>
<dbReference type="InterPro" id="IPR016181">
    <property type="entry name" value="Acyl_CoA_acyltransferase"/>
</dbReference>
<protein>
    <submittedName>
        <fullName evidence="2">RimJ/RimL family protein N-acetyltransferase</fullName>
    </submittedName>
</protein>
<dbReference type="AlphaFoldDB" id="A0A5S5DQ60"/>
<dbReference type="Proteomes" id="UP000325105">
    <property type="component" value="Unassembled WGS sequence"/>
</dbReference>
<dbReference type="OrthoDB" id="9795199at2"/>
<comment type="caution">
    <text evidence="2">The sequence shown here is derived from an EMBL/GenBank/DDBJ whole genome shotgun (WGS) entry which is preliminary data.</text>
</comment>
<evidence type="ECO:0000313" key="2">
    <source>
        <dbReference type="EMBL" id="TYP96819.1"/>
    </source>
</evidence>